<dbReference type="InterPro" id="IPR045865">
    <property type="entry name" value="ACT-like_dom_sf"/>
</dbReference>
<accession>A0A2C6MHK0</accession>
<dbReference type="OrthoDB" id="9796135at2"/>
<dbReference type="NCBIfam" id="TIGR03959">
    <property type="entry name" value="hyd_TM1266"/>
    <property type="match status" value="1"/>
</dbReference>
<dbReference type="Pfam" id="PF21699">
    <property type="entry name" value="TM1266-like"/>
    <property type="match status" value="1"/>
</dbReference>
<sequence length="82" mass="8928">MNRRIGVVGIVIEDRNKAPEINHILSQYSDIIIGRMGIPHKERALSVISLIVEGTNDEIGAMTGKLGNIKGVQVKSALSTKY</sequence>
<dbReference type="AlphaFoldDB" id="A0A2C6MHK0"/>
<dbReference type="Proteomes" id="UP000222564">
    <property type="component" value="Unassembled WGS sequence"/>
</dbReference>
<evidence type="ECO:0000313" key="1">
    <source>
        <dbReference type="EMBL" id="PHJ39224.1"/>
    </source>
</evidence>
<evidence type="ECO:0000313" key="2">
    <source>
        <dbReference type="Proteomes" id="UP000222564"/>
    </source>
</evidence>
<dbReference type="InterPro" id="IPR027271">
    <property type="entry name" value="Acetolactate_synth/TF_NikR_C"/>
</dbReference>
<dbReference type="RefSeq" id="WP_099082389.1">
    <property type="nucleotide sequence ID" value="NZ_AWQQ01000027.1"/>
</dbReference>
<dbReference type="InterPro" id="IPR023860">
    <property type="entry name" value="FeFe-hyd_TM1266"/>
</dbReference>
<gene>
    <name evidence="1" type="ORF">P378_04660</name>
</gene>
<proteinExistence type="predicted"/>
<dbReference type="Gene3D" id="3.30.70.1150">
    <property type="entry name" value="ACT-like. Chain A, domain 2"/>
    <property type="match status" value="1"/>
</dbReference>
<name>A0A2C6MHK0_9FIRM</name>
<protein>
    <submittedName>
        <fullName evidence="1">CopG family transcriptional regulator</fullName>
    </submittedName>
</protein>
<keyword evidence="2" id="KW-1185">Reference proteome</keyword>
<reference evidence="1 2" key="1">
    <citation type="submission" date="2013-09" db="EMBL/GenBank/DDBJ databases">
        <title>Biodegradation of hydrocarbons in the deep terrestrial subsurface : characterization of a microbial consortium composed of two Desulfotomaculum species originating from a deep geological formation.</title>
        <authorList>
            <person name="Aullo T."/>
            <person name="Berlendis S."/>
            <person name="Lascourreges J.-F."/>
            <person name="Dessort D."/>
            <person name="Saint-Laurent S."/>
            <person name="Schraauwers B."/>
            <person name="Mas J."/>
            <person name="Magot M."/>
            <person name="Ranchou-Peyruse A."/>
        </authorList>
    </citation>
    <scope>NUCLEOTIDE SEQUENCE [LARGE SCALE GENOMIC DNA]</scope>
    <source>
        <strain evidence="1 2">Bs107</strain>
    </source>
</reference>
<organism evidence="1 2">
    <name type="scientific">Desulforamulus profundi</name>
    <dbReference type="NCBI Taxonomy" id="1383067"/>
    <lineage>
        <taxon>Bacteria</taxon>
        <taxon>Bacillati</taxon>
        <taxon>Bacillota</taxon>
        <taxon>Clostridia</taxon>
        <taxon>Eubacteriales</taxon>
        <taxon>Peptococcaceae</taxon>
        <taxon>Desulforamulus</taxon>
    </lineage>
</organism>
<comment type="caution">
    <text evidence="1">The sequence shown here is derived from an EMBL/GenBank/DDBJ whole genome shotgun (WGS) entry which is preliminary data.</text>
</comment>
<dbReference type="SUPFAM" id="SSF55021">
    <property type="entry name" value="ACT-like"/>
    <property type="match status" value="1"/>
</dbReference>
<dbReference type="EMBL" id="AWQQ01000027">
    <property type="protein sequence ID" value="PHJ39224.1"/>
    <property type="molecule type" value="Genomic_DNA"/>
</dbReference>